<accession>A0A3D9L821</accession>
<evidence type="ECO:0000256" key="1">
    <source>
        <dbReference type="SAM" id="SignalP"/>
    </source>
</evidence>
<dbReference type="InterPro" id="IPR037682">
    <property type="entry name" value="TonB_C"/>
</dbReference>
<evidence type="ECO:0000259" key="2">
    <source>
        <dbReference type="PROSITE" id="PS52015"/>
    </source>
</evidence>
<evidence type="ECO:0000313" key="4">
    <source>
        <dbReference type="Proteomes" id="UP000256779"/>
    </source>
</evidence>
<organism evidence="3 4">
    <name type="scientific">Marinoscillum furvescens DSM 4134</name>
    <dbReference type="NCBI Taxonomy" id="1122208"/>
    <lineage>
        <taxon>Bacteria</taxon>
        <taxon>Pseudomonadati</taxon>
        <taxon>Bacteroidota</taxon>
        <taxon>Cytophagia</taxon>
        <taxon>Cytophagales</taxon>
        <taxon>Reichenbachiellaceae</taxon>
        <taxon>Marinoscillum</taxon>
    </lineage>
</organism>
<name>A0A3D9L821_MARFU</name>
<reference evidence="3 4" key="1">
    <citation type="submission" date="2018-07" db="EMBL/GenBank/DDBJ databases">
        <title>Genomic Encyclopedia of Type Strains, Phase IV (KMG-IV): sequencing the most valuable type-strain genomes for metagenomic binning, comparative biology and taxonomic classification.</title>
        <authorList>
            <person name="Goeker M."/>
        </authorList>
    </citation>
    <scope>NUCLEOTIDE SEQUENCE [LARGE SCALE GENOMIC DNA]</scope>
    <source>
        <strain evidence="3 4">DSM 4134</strain>
    </source>
</reference>
<keyword evidence="4" id="KW-1185">Reference proteome</keyword>
<protein>
    <recommendedName>
        <fullName evidence="2">TonB C-terminal domain-containing protein</fullName>
    </recommendedName>
</protein>
<dbReference type="EMBL" id="QREG01000002">
    <property type="protein sequence ID" value="REE01990.1"/>
    <property type="molecule type" value="Genomic_DNA"/>
</dbReference>
<keyword evidence="1" id="KW-0732">Signal</keyword>
<dbReference type="AlphaFoldDB" id="A0A3D9L821"/>
<feature type="signal peptide" evidence="1">
    <location>
        <begin position="1"/>
        <end position="26"/>
    </location>
</feature>
<gene>
    <name evidence="3" type="ORF">C7460_1028</name>
</gene>
<feature type="domain" description="TonB C-terminal" evidence="2">
    <location>
        <begin position="65"/>
        <end position="109"/>
    </location>
</feature>
<comment type="caution">
    <text evidence="3">The sequence shown here is derived from an EMBL/GenBank/DDBJ whole genome shotgun (WGS) entry which is preliminary data.</text>
</comment>
<dbReference type="GO" id="GO:0055085">
    <property type="term" value="P:transmembrane transport"/>
    <property type="evidence" value="ECO:0007669"/>
    <property type="project" value="InterPro"/>
</dbReference>
<sequence length="109" mass="12107">MLSGISAMKNFITLLILLLSTCSIYAQDEDTTELDKLFVELDSLLPSDTFSVSETYVETTPQFPGGQVAFYKYLLKNLNYPIAARTAGIEGKVIVSFEILTDELLTKTQ</sequence>
<dbReference type="SUPFAM" id="SSF74653">
    <property type="entry name" value="TolA/TonB C-terminal domain"/>
    <property type="match status" value="1"/>
</dbReference>
<dbReference type="Proteomes" id="UP000256779">
    <property type="component" value="Unassembled WGS sequence"/>
</dbReference>
<proteinExistence type="predicted"/>
<feature type="chain" id="PRO_5017778685" description="TonB C-terminal domain-containing protein" evidence="1">
    <location>
        <begin position="27"/>
        <end position="109"/>
    </location>
</feature>
<dbReference type="PROSITE" id="PS52015">
    <property type="entry name" value="TONB_CTD"/>
    <property type="match status" value="1"/>
</dbReference>
<dbReference type="Gene3D" id="3.30.1150.10">
    <property type="match status" value="1"/>
</dbReference>
<evidence type="ECO:0000313" key="3">
    <source>
        <dbReference type="EMBL" id="REE01990.1"/>
    </source>
</evidence>